<feature type="domain" description="HTH marR-type" evidence="1">
    <location>
        <begin position="1"/>
        <end position="123"/>
    </location>
</feature>
<dbReference type="InterPro" id="IPR036390">
    <property type="entry name" value="WH_DNA-bd_sf"/>
</dbReference>
<dbReference type="RefSeq" id="WP_193081500.1">
    <property type="nucleotide sequence ID" value="NZ_CP045201.1"/>
</dbReference>
<organism evidence="2 3">
    <name type="scientific">Pseudooceanicola spongiae</name>
    <dbReference type="NCBI Taxonomy" id="2613965"/>
    <lineage>
        <taxon>Bacteria</taxon>
        <taxon>Pseudomonadati</taxon>
        <taxon>Pseudomonadota</taxon>
        <taxon>Alphaproteobacteria</taxon>
        <taxon>Rhodobacterales</taxon>
        <taxon>Paracoccaceae</taxon>
        <taxon>Pseudooceanicola</taxon>
    </lineage>
</organism>
<sequence length="123" mass="13588">MLKRAQHAMRQNMDRKLKDLELSAPQYSVLTSIEGEPDASIARLAFVSPQTMQAMFVKLEQAGLIARAPDAERGRILRTALTHQGREILALARVAASKSEQIAREAASDDAVHILRRIAEVLS</sequence>
<dbReference type="Proteomes" id="UP000594118">
    <property type="component" value="Chromosome"/>
</dbReference>
<dbReference type="GO" id="GO:0003700">
    <property type="term" value="F:DNA-binding transcription factor activity"/>
    <property type="evidence" value="ECO:0007669"/>
    <property type="project" value="InterPro"/>
</dbReference>
<dbReference type="AlphaFoldDB" id="A0A7M3V2R0"/>
<evidence type="ECO:0000313" key="3">
    <source>
        <dbReference type="Proteomes" id="UP000594118"/>
    </source>
</evidence>
<gene>
    <name evidence="2" type="ORF">F3W81_00100</name>
</gene>
<dbReference type="PROSITE" id="PS50995">
    <property type="entry name" value="HTH_MARR_2"/>
    <property type="match status" value="1"/>
</dbReference>
<dbReference type="SUPFAM" id="SSF46785">
    <property type="entry name" value="Winged helix' DNA-binding domain"/>
    <property type="match status" value="1"/>
</dbReference>
<dbReference type="SMART" id="SM00347">
    <property type="entry name" value="HTH_MARR"/>
    <property type="match status" value="1"/>
</dbReference>
<dbReference type="InterPro" id="IPR000835">
    <property type="entry name" value="HTH_MarR-typ"/>
</dbReference>
<dbReference type="EMBL" id="CP045201">
    <property type="protein sequence ID" value="QOL79373.1"/>
    <property type="molecule type" value="Genomic_DNA"/>
</dbReference>
<evidence type="ECO:0000313" key="2">
    <source>
        <dbReference type="EMBL" id="QOL79373.1"/>
    </source>
</evidence>
<accession>A0A7M3V2R0</accession>
<dbReference type="Pfam" id="PF01047">
    <property type="entry name" value="MarR"/>
    <property type="match status" value="1"/>
</dbReference>
<dbReference type="InterPro" id="IPR039422">
    <property type="entry name" value="MarR/SlyA-like"/>
</dbReference>
<dbReference type="PROSITE" id="PS50890">
    <property type="entry name" value="PUA"/>
    <property type="match status" value="1"/>
</dbReference>
<dbReference type="Gene3D" id="1.10.10.10">
    <property type="entry name" value="Winged helix-like DNA-binding domain superfamily/Winged helix DNA-binding domain"/>
    <property type="match status" value="1"/>
</dbReference>
<evidence type="ECO:0000259" key="1">
    <source>
        <dbReference type="PROSITE" id="PS50995"/>
    </source>
</evidence>
<reference evidence="2 3" key="1">
    <citation type="submission" date="2019-10" db="EMBL/GenBank/DDBJ databases">
        <title>Pseudopuniceibacterium sp. HQ09 islated from Antarctica.</title>
        <authorList>
            <person name="Liao L."/>
            <person name="Su S."/>
            <person name="Chen B."/>
            <person name="Yu Y."/>
        </authorList>
    </citation>
    <scope>NUCLEOTIDE SEQUENCE [LARGE SCALE GENOMIC DNA]</scope>
    <source>
        <strain evidence="2 3">HQ09</strain>
    </source>
</reference>
<dbReference type="InterPro" id="IPR036388">
    <property type="entry name" value="WH-like_DNA-bd_sf"/>
</dbReference>
<dbReference type="KEGG" id="pshq:F3W81_00100"/>
<dbReference type="PANTHER" id="PTHR33164">
    <property type="entry name" value="TRANSCRIPTIONAL REGULATOR, MARR FAMILY"/>
    <property type="match status" value="1"/>
</dbReference>
<dbReference type="GO" id="GO:0006950">
    <property type="term" value="P:response to stress"/>
    <property type="evidence" value="ECO:0007669"/>
    <property type="project" value="TreeGrafter"/>
</dbReference>
<protein>
    <submittedName>
        <fullName evidence="2">MarR family transcriptional regulator</fullName>
    </submittedName>
</protein>
<keyword evidence="3" id="KW-1185">Reference proteome</keyword>
<dbReference type="PANTHER" id="PTHR33164:SF43">
    <property type="entry name" value="HTH-TYPE TRANSCRIPTIONAL REPRESSOR YETL"/>
    <property type="match status" value="1"/>
</dbReference>
<proteinExistence type="predicted"/>
<name>A0A7M3V2R0_9RHOB</name>